<dbReference type="EMBL" id="JABBWM010000038">
    <property type="protein sequence ID" value="KAG2105469.1"/>
    <property type="molecule type" value="Genomic_DNA"/>
</dbReference>
<dbReference type="Proteomes" id="UP000823399">
    <property type="component" value="Unassembled WGS sequence"/>
</dbReference>
<evidence type="ECO:0000313" key="1">
    <source>
        <dbReference type="EMBL" id="KAG2105469.1"/>
    </source>
</evidence>
<protein>
    <submittedName>
        <fullName evidence="1">Uncharacterized protein</fullName>
    </submittedName>
</protein>
<organism evidence="1 2">
    <name type="scientific">Suillus discolor</name>
    <dbReference type="NCBI Taxonomy" id="1912936"/>
    <lineage>
        <taxon>Eukaryota</taxon>
        <taxon>Fungi</taxon>
        <taxon>Dikarya</taxon>
        <taxon>Basidiomycota</taxon>
        <taxon>Agaricomycotina</taxon>
        <taxon>Agaricomycetes</taxon>
        <taxon>Agaricomycetidae</taxon>
        <taxon>Boletales</taxon>
        <taxon>Suillineae</taxon>
        <taxon>Suillaceae</taxon>
        <taxon>Suillus</taxon>
    </lineage>
</organism>
<keyword evidence="2" id="KW-1185">Reference proteome</keyword>
<name>A0A9P7JSV7_9AGAM</name>
<gene>
    <name evidence="1" type="ORF">F5147DRAFT_838078</name>
</gene>
<dbReference type="GeneID" id="64706382"/>
<comment type="caution">
    <text evidence="1">The sequence shown here is derived from an EMBL/GenBank/DDBJ whole genome shotgun (WGS) entry which is preliminary data.</text>
</comment>
<accession>A0A9P7JSV7</accession>
<proteinExistence type="predicted"/>
<evidence type="ECO:0000313" key="2">
    <source>
        <dbReference type="Proteomes" id="UP000823399"/>
    </source>
</evidence>
<dbReference type="OrthoDB" id="2680935at2759"/>
<dbReference type="AlphaFoldDB" id="A0A9P7JSV7"/>
<sequence>MATSASFHGVVGLQNGSRYQIDKKNYWRHDAFIATPELGDVRINVFTFGASAEDGIYLLDARTTSDSDPIIDDEGLVRNARMRVTALHRQFVEV</sequence>
<reference evidence="1" key="1">
    <citation type="journal article" date="2020" name="New Phytol.">
        <title>Comparative genomics reveals dynamic genome evolution in host specialist ectomycorrhizal fungi.</title>
        <authorList>
            <person name="Lofgren L.A."/>
            <person name="Nguyen N.H."/>
            <person name="Vilgalys R."/>
            <person name="Ruytinx J."/>
            <person name="Liao H.L."/>
            <person name="Branco S."/>
            <person name="Kuo A."/>
            <person name="LaButti K."/>
            <person name="Lipzen A."/>
            <person name="Andreopoulos W."/>
            <person name="Pangilinan J."/>
            <person name="Riley R."/>
            <person name="Hundley H."/>
            <person name="Na H."/>
            <person name="Barry K."/>
            <person name="Grigoriev I.V."/>
            <person name="Stajich J.E."/>
            <person name="Kennedy P.G."/>
        </authorList>
    </citation>
    <scope>NUCLEOTIDE SEQUENCE</scope>
    <source>
        <strain evidence="1">FC423</strain>
    </source>
</reference>
<dbReference type="RefSeq" id="XP_041291223.1">
    <property type="nucleotide sequence ID" value="XM_041444123.1"/>
</dbReference>